<organism evidence="1 2">
    <name type="scientific">Digitaria exilis</name>
    <dbReference type="NCBI Taxonomy" id="1010633"/>
    <lineage>
        <taxon>Eukaryota</taxon>
        <taxon>Viridiplantae</taxon>
        <taxon>Streptophyta</taxon>
        <taxon>Embryophyta</taxon>
        <taxon>Tracheophyta</taxon>
        <taxon>Spermatophyta</taxon>
        <taxon>Magnoliopsida</taxon>
        <taxon>Liliopsida</taxon>
        <taxon>Poales</taxon>
        <taxon>Poaceae</taxon>
        <taxon>PACMAD clade</taxon>
        <taxon>Panicoideae</taxon>
        <taxon>Panicodae</taxon>
        <taxon>Paniceae</taxon>
        <taxon>Anthephorinae</taxon>
        <taxon>Digitaria</taxon>
    </lineage>
</organism>
<evidence type="ECO:0000313" key="2">
    <source>
        <dbReference type="Proteomes" id="UP000636709"/>
    </source>
</evidence>
<evidence type="ECO:0000313" key="1">
    <source>
        <dbReference type="EMBL" id="KAF8702176.1"/>
    </source>
</evidence>
<dbReference type="PANTHER" id="PTHR48476">
    <property type="entry name" value="SHORT-CHAIN DEHYDROGENASE TIC 32, CHLOROPLASTIC-LIKE"/>
    <property type="match status" value="1"/>
</dbReference>
<dbReference type="Proteomes" id="UP000636709">
    <property type="component" value="Unassembled WGS sequence"/>
</dbReference>
<accession>A0A835BXU7</accession>
<dbReference type="OrthoDB" id="191139at2759"/>
<dbReference type="InterPro" id="IPR055280">
    <property type="entry name" value="TIC32"/>
</dbReference>
<comment type="caution">
    <text evidence="1">The sequence shown here is derived from an EMBL/GenBank/DDBJ whole genome shotgun (WGS) entry which is preliminary data.</text>
</comment>
<keyword evidence="2" id="KW-1185">Reference proteome</keyword>
<dbReference type="PANTHER" id="PTHR48476:SF1">
    <property type="entry name" value="SHORT-CHAIN DEHYDROGENASE TIC 32, CHLOROPLASTIC-LIKE"/>
    <property type="match status" value="1"/>
</dbReference>
<sequence length="325" mass="35248">MCSPLKQMSYSGFSASSTAEEVTSCIDGSSLVAIVTGGSHGIGAETCRVLAFRGVHVVMAVRNTSAGGHVKEEIERQVPTAKIDIMELDLSSMKSVRRFANNFEALNLPLNILVNNAGIACVPFLLSEDGIELQFATNYLGHFLLTDLLLKKMKATAEESGLEGRIVIVASASHKFSYREGIRFNKINDKSGYHRYSAYCQSKLANILHSNELSNQLKEQNAQVVVNSLDPGVSVTNILNHLPFVQGIIFGLGKFLLKNVQQGAATVCYLALHPQVAGITGKYFVDCNPVEVKSHAANEELAKTLWNSALDYSIDTSCKGCFLVV</sequence>
<proteinExistence type="predicted"/>
<dbReference type="Gene3D" id="3.40.50.720">
    <property type="entry name" value="NAD(P)-binding Rossmann-like Domain"/>
    <property type="match status" value="1"/>
</dbReference>
<dbReference type="InterPro" id="IPR002347">
    <property type="entry name" value="SDR_fam"/>
</dbReference>
<dbReference type="InterPro" id="IPR036291">
    <property type="entry name" value="NAD(P)-bd_dom_sf"/>
</dbReference>
<dbReference type="SUPFAM" id="SSF51735">
    <property type="entry name" value="NAD(P)-binding Rossmann-fold domains"/>
    <property type="match status" value="1"/>
</dbReference>
<name>A0A835BXU7_9POAL</name>
<reference evidence="1" key="1">
    <citation type="submission" date="2020-07" db="EMBL/GenBank/DDBJ databases">
        <title>Genome sequence and genetic diversity analysis of an under-domesticated orphan crop, white fonio (Digitaria exilis).</title>
        <authorList>
            <person name="Bennetzen J.L."/>
            <person name="Chen S."/>
            <person name="Ma X."/>
            <person name="Wang X."/>
            <person name="Yssel A.E.J."/>
            <person name="Chaluvadi S.R."/>
            <person name="Johnson M."/>
            <person name="Gangashetty P."/>
            <person name="Hamidou F."/>
            <person name="Sanogo M.D."/>
            <person name="Zwaenepoel A."/>
            <person name="Wallace J."/>
            <person name="Van De Peer Y."/>
            <person name="Van Deynze A."/>
        </authorList>
    </citation>
    <scope>NUCLEOTIDE SEQUENCE</scope>
    <source>
        <tissue evidence="1">Leaves</tissue>
    </source>
</reference>
<dbReference type="Pfam" id="PF00106">
    <property type="entry name" value="adh_short"/>
    <property type="match status" value="1"/>
</dbReference>
<dbReference type="PRINTS" id="PR00081">
    <property type="entry name" value="GDHRDH"/>
</dbReference>
<dbReference type="EMBL" id="JACEFO010001791">
    <property type="protein sequence ID" value="KAF8702176.1"/>
    <property type="molecule type" value="Genomic_DNA"/>
</dbReference>
<gene>
    <name evidence="1" type="ORF">HU200_033068</name>
</gene>
<protein>
    <submittedName>
        <fullName evidence="1">Uncharacterized protein</fullName>
    </submittedName>
</protein>
<dbReference type="AlphaFoldDB" id="A0A835BXU7"/>
<dbReference type="CDD" id="cd05327">
    <property type="entry name" value="retinol-DH_like_SDR_c_like"/>
    <property type="match status" value="1"/>
</dbReference>